<feature type="domain" description="Cupin type-2" evidence="2">
    <location>
        <begin position="84"/>
        <end position="151"/>
    </location>
</feature>
<dbReference type="EMBL" id="JARRAG010000002">
    <property type="protein sequence ID" value="MDG3004027.1"/>
    <property type="molecule type" value="Genomic_DNA"/>
</dbReference>
<dbReference type="Gene3D" id="2.60.120.10">
    <property type="entry name" value="Jelly Rolls"/>
    <property type="match status" value="1"/>
</dbReference>
<sequence length="160" mass="17368">MTRRTPLFRPSTVLPSLLALALAAGWAWREVAHAQEARPITTSKTVNVDDVAMSVYKDEGKPVGRAGLYFEGPTELCSSLVAGRFVIDPGKSPHPPHVHPDEEILIVESGRGEIFCDGKTMKVGPGSVMFSAPNVPHNISSSGPEPVVFYFMKWLPKTAK</sequence>
<keyword evidence="4" id="KW-1185">Reference proteome</keyword>
<organism evidence="3 4">
    <name type="scientific">Paludisphaera mucosa</name>
    <dbReference type="NCBI Taxonomy" id="3030827"/>
    <lineage>
        <taxon>Bacteria</taxon>
        <taxon>Pseudomonadati</taxon>
        <taxon>Planctomycetota</taxon>
        <taxon>Planctomycetia</taxon>
        <taxon>Isosphaerales</taxon>
        <taxon>Isosphaeraceae</taxon>
        <taxon>Paludisphaera</taxon>
    </lineage>
</organism>
<reference evidence="3 4" key="1">
    <citation type="submission" date="2023-03" db="EMBL/GenBank/DDBJ databases">
        <title>Paludisphaera mucosa sp. nov. a novel planctomycete from northern fen.</title>
        <authorList>
            <person name="Ivanova A."/>
        </authorList>
    </citation>
    <scope>NUCLEOTIDE SEQUENCE [LARGE SCALE GENOMIC DNA]</scope>
    <source>
        <strain evidence="3 4">Pla2</strain>
    </source>
</reference>
<dbReference type="SUPFAM" id="SSF51182">
    <property type="entry name" value="RmlC-like cupins"/>
    <property type="match status" value="1"/>
</dbReference>
<evidence type="ECO:0000313" key="3">
    <source>
        <dbReference type="EMBL" id="MDG3004027.1"/>
    </source>
</evidence>
<name>A0ABT6F8W2_9BACT</name>
<accession>A0ABT6F8W2</accession>
<dbReference type="RefSeq" id="WP_277860389.1">
    <property type="nucleotide sequence ID" value="NZ_JARRAG010000002.1"/>
</dbReference>
<dbReference type="Proteomes" id="UP001216907">
    <property type="component" value="Unassembled WGS sequence"/>
</dbReference>
<evidence type="ECO:0000313" key="4">
    <source>
        <dbReference type="Proteomes" id="UP001216907"/>
    </source>
</evidence>
<keyword evidence="1" id="KW-0732">Signal</keyword>
<dbReference type="InterPro" id="IPR014710">
    <property type="entry name" value="RmlC-like_jellyroll"/>
</dbReference>
<protein>
    <submittedName>
        <fullName evidence="3">Cupin domain-containing protein</fullName>
    </submittedName>
</protein>
<feature type="chain" id="PRO_5045958283" evidence="1">
    <location>
        <begin position="35"/>
        <end position="160"/>
    </location>
</feature>
<dbReference type="Pfam" id="PF07883">
    <property type="entry name" value="Cupin_2"/>
    <property type="match status" value="1"/>
</dbReference>
<comment type="caution">
    <text evidence="3">The sequence shown here is derived from an EMBL/GenBank/DDBJ whole genome shotgun (WGS) entry which is preliminary data.</text>
</comment>
<dbReference type="InterPro" id="IPR013096">
    <property type="entry name" value="Cupin_2"/>
</dbReference>
<feature type="signal peptide" evidence="1">
    <location>
        <begin position="1"/>
        <end position="34"/>
    </location>
</feature>
<proteinExistence type="predicted"/>
<evidence type="ECO:0000259" key="2">
    <source>
        <dbReference type="Pfam" id="PF07883"/>
    </source>
</evidence>
<evidence type="ECO:0000256" key="1">
    <source>
        <dbReference type="SAM" id="SignalP"/>
    </source>
</evidence>
<gene>
    <name evidence="3" type="ORF">PZE19_09605</name>
</gene>
<dbReference type="InterPro" id="IPR011051">
    <property type="entry name" value="RmlC_Cupin_sf"/>
</dbReference>